<dbReference type="EMBL" id="JACOFV010000026">
    <property type="protein sequence ID" value="MBC3864238.1"/>
    <property type="molecule type" value="Genomic_DNA"/>
</dbReference>
<organism evidence="1 2">
    <name type="scientific">Undibacterium jejuense</name>
    <dbReference type="NCBI Taxonomy" id="1344949"/>
    <lineage>
        <taxon>Bacteria</taxon>
        <taxon>Pseudomonadati</taxon>
        <taxon>Pseudomonadota</taxon>
        <taxon>Betaproteobacteria</taxon>
        <taxon>Burkholderiales</taxon>
        <taxon>Oxalobacteraceae</taxon>
        <taxon>Undibacterium</taxon>
    </lineage>
</organism>
<evidence type="ECO:0000313" key="2">
    <source>
        <dbReference type="Proteomes" id="UP000634011"/>
    </source>
</evidence>
<keyword evidence="2" id="KW-1185">Reference proteome</keyword>
<proteinExistence type="predicted"/>
<dbReference type="Proteomes" id="UP000634011">
    <property type="component" value="Unassembled WGS sequence"/>
</dbReference>
<accession>A0A923KQV5</accession>
<protein>
    <submittedName>
        <fullName evidence="1">Uncharacterized protein</fullName>
    </submittedName>
</protein>
<reference evidence="1" key="1">
    <citation type="submission" date="2020-08" db="EMBL/GenBank/DDBJ databases">
        <title>Novel species isolated from subtropical streams in China.</title>
        <authorList>
            <person name="Lu H."/>
        </authorList>
    </citation>
    <scope>NUCLEOTIDE SEQUENCE</scope>
    <source>
        <strain evidence="1">KACC 12607</strain>
    </source>
</reference>
<comment type="caution">
    <text evidence="1">The sequence shown here is derived from an EMBL/GenBank/DDBJ whole genome shotgun (WGS) entry which is preliminary data.</text>
</comment>
<dbReference type="RefSeq" id="WP_186914180.1">
    <property type="nucleotide sequence ID" value="NZ_JACOFV010000026.1"/>
</dbReference>
<gene>
    <name evidence="1" type="ORF">H8K32_19215</name>
</gene>
<dbReference type="AlphaFoldDB" id="A0A923KQV5"/>
<evidence type="ECO:0000313" key="1">
    <source>
        <dbReference type="EMBL" id="MBC3864238.1"/>
    </source>
</evidence>
<sequence>MNHLKKRNTEQKIYMKSYEQLSVNEMIEEDWDEYLDADTHEEYTVRDYQIGYWDMGEYGEQIIRATCEELAEDSFLCEYQPKRKCQPYIARCETLAEVAERIASGDKSLPSDGQTWRFEDAGNMYYEAMCH</sequence>
<name>A0A923KQV5_9BURK</name>